<dbReference type="Proteomes" id="UP000829447">
    <property type="component" value="Linkage Group LG16"/>
</dbReference>
<evidence type="ECO:0000313" key="2">
    <source>
        <dbReference type="Proteomes" id="UP000829447"/>
    </source>
</evidence>
<dbReference type="EMBL" id="CM040469">
    <property type="protein sequence ID" value="MCI4387150.1"/>
    <property type="molecule type" value="Genomic_DNA"/>
</dbReference>
<keyword evidence="2" id="KW-1185">Reference proteome</keyword>
<sequence>MWQNVHSSLSVCVHFAVYFQQWAETSHGKLKSQEEKNEGTSERVLIRSKRRWVLTTIELEEESPGPFPIKITELFNDKQDDYSIRFSISGQGVTKDPKGALGINELTGEVYMYKPIDREMFPIFQVEFDVFDAKTGQILDKTLSFSVAIKDKNDNPPVFKPQILYVQVPENIKEGVLPFSLQVSDKDQEDNDNSRISMRIVSQDPALPKFSLKSIGSVNDSTVSKIFFTGCFDYDKVRTYRMLVEARDHGQPSLSSTATVNIGITDSNTRAPVFIAPKYDAQVMEMETNKEILRIPVEDQDTPKTPASRAVFTILKGNEEGNYKIETDPVTNEGVLTVIKAKDYEITTLTELEIGVANEEPLFLCVDGKPVTPVPETLKKPSTVKVAVKVIDVNDPPVFQNKIKVIYRVEEEEPGDVLYIPVVTDEDSDPDNIRYKLIEDPAKWMSIDPKTCKITLAKKMDRESPYVRNDTYTVVMLAIDDGEPPGTGTGTLVVQLGDKNDNRPHLTSNNSVMCGSKSDRVIVTAEDADAFPFSGPFTFTLGTEDQGLKSLWRLEPSTGHETSLISLMSLPYGTYSIPLKIADHQGMLTHNILQVVVCDCGKGDVCQDLLPRTSSLHRAAIGILLGALLLMALILCFCFLCECQEENKFKRYLQIDGNQTLIAYNDEGGGSVCKADPQLIQSPTGTICTLKTEQQNPTNHFGNLKTGTIQPTQVSDGFRGTPDLRNIYGMSPSWTKNSRNSTYDTVWSGLSRSFSFNMEDFLEMKLSKLSKELQDFPEYQPQDYSSEGTNINAVSLDKLSFSSTRDDPDLVQNLGPKFTTLDEICQKAIKEKNIKL</sequence>
<name>A0ACC5X9C0_PANGG</name>
<evidence type="ECO:0000313" key="1">
    <source>
        <dbReference type="EMBL" id="MCI4387150.1"/>
    </source>
</evidence>
<comment type="caution">
    <text evidence="1">The sequence shown here is derived from an EMBL/GenBank/DDBJ whole genome shotgun (WGS) entry which is preliminary data.</text>
</comment>
<gene>
    <name evidence="1" type="ORF">PGIGA_G00070840</name>
</gene>
<proteinExistence type="predicted"/>
<protein>
    <submittedName>
        <fullName evidence="1">Uncharacterized protein</fullName>
    </submittedName>
</protein>
<organism evidence="1 2">
    <name type="scientific">Pangasianodon gigas</name>
    <name type="common">Mekong giant catfish</name>
    <name type="synonym">Pangasius gigas</name>
    <dbReference type="NCBI Taxonomy" id="30993"/>
    <lineage>
        <taxon>Eukaryota</taxon>
        <taxon>Metazoa</taxon>
        <taxon>Chordata</taxon>
        <taxon>Craniata</taxon>
        <taxon>Vertebrata</taxon>
        <taxon>Euteleostomi</taxon>
        <taxon>Actinopterygii</taxon>
        <taxon>Neopterygii</taxon>
        <taxon>Teleostei</taxon>
        <taxon>Ostariophysi</taxon>
        <taxon>Siluriformes</taxon>
        <taxon>Pangasiidae</taxon>
        <taxon>Pangasianodon</taxon>
    </lineage>
</organism>
<accession>A0ACC5X9C0</accession>
<reference evidence="1 2" key="1">
    <citation type="journal article" date="2022" name="bioRxiv">
        <title>An ancient truncated duplication of the anti-Mullerian hormone receptor type 2 gene is a potential conserved master sex determinant in the Pangasiidae catfish family.</title>
        <authorList>
            <person name="Wen M."/>
            <person name="Pan Q."/>
            <person name="Jouanno E."/>
            <person name="Montfort J."/>
            <person name="Zahm M."/>
            <person name="Cabau C."/>
            <person name="Klopp C."/>
            <person name="Iampietro C."/>
            <person name="Roques C."/>
            <person name="Bouchez O."/>
            <person name="Castinel A."/>
            <person name="Donnadieu C."/>
            <person name="Parrinello H."/>
            <person name="Poncet C."/>
            <person name="Belmonte E."/>
            <person name="Gautier V."/>
            <person name="Avarre J.-C."/>
            <person name="Dugue R."/>
            <person name="Gustiano R."/>
            <person name="Ha T.T.T."/>
            <person name="Campet M."/>
            <person name="Sriphairoj K."/>
            <person name="Ribolli J."/>
            <person name="de Almeida F.L."/>
            <person name="Desvignes T."/>
            <person name="Postlethwait J.H."/>
            <person name="Bucao C.F."/>
            <person name="Robinson-Rechavi M."/>
            <person name="Bobe J."/>
            <person name="Herpin A."/>
            <person name="Guiguen Y."/>
        </authorList>
    </citation>
    <scope>NUCLEOTIDE SEQUENCE [LARGE SCALE GENOMIC DNA]</scope>
    <source>
        <strain evidence="1">YG-Dec2019</strain>
    </source>
</reference>